<dbReference type="AlphaFoldDB" id="A0A0D2IYR8"/>
<keyword evidence="4" id="KW-1185">Reference proteome</keyword>
<gene>
    <name evidence="3" type="ORF">Z518_09497</name>
</gene>
<dbReference type="GO" id="GO:0008017">
    <property type="term" value="F:microtubule binding"/>
    <property type="evidence" value="ECO:0007669"/>
    <property type="project" value="TreeGrafter"/>
</dbReference>
<feature type="compositionally biased region" description="Basic and acidic residues" evidence="2">
    <location>
        <begin position="91"/>
        <end position="101"/>
    </location>
</feature>
<evidence type="ECO:0000256" key="1">
    <source>
        <dbReference type="SAM" id="Coils"/>
    </source>
</evidence>
<dbReference type="Proteomes" id="UP000053617">
    <property type="component" value="Unassembled WGS sequence"/>
</dbReference>
<feature type="region of interest" description="Disordered" evidence="2">
    <location>
        <begin position="113"/>
        <end position="245"/>
    </location>
</feature>
<feature type="compositionally biased region" description="Pro residues" evidence="2">
    <location>
        <begin position="333"/>
        <end position="346"/>
    </location>
</feature>
<feature type="compositionally biased region" description="Low complexity" evidence="2">
    <location>
        <begin position="197"/>
        <end position="224"/>
    </location>
</feature>
<dbReference type="PANTHER" id="PTHR18947">
    <property type="entry name" value="HOOK PROTEINS"/>
    <property type="match status" value="1"/>
</dbReference>
<accession>A0A0D2IYR8</accession>
<feature type="coiled-coil region" evidence="1">
    <location>
        <begin position="485"/>
        <end position="569"/>
    </location>
</feature>
<dbReference type="VEuPathDB" id="FungiDB:Z518_09497"/>
<reference evidence="3 4" key="1">
    <citation type="submission" date="2015-01" db="EMBL/GenBank/DDBJ databases">
        <title>The Genome Sequence of Rhinocladiella mackenzie CBS 650.93.</title>
        <authorList>
            <consortium name="The Broad Institute Genomics Platform"/>
            <person name="Cuomo C."/>
            <person name="de Hoog S."/>
            <person name="Gorbushina A."/>
            <person name="Stielow B."/>
            <person name="Teixiera M."/>
            <person name="Abouelleil A."/>
            <person name="Chapman S.B."/>
            <person name="Priest M."/>
            <person name="Young S.K."/>
            <person name="Wortman J."/>
            <person name="Nusbaum C."/>
            <person name="Birren B."/>
        </authorList>
    </citation>
    <scope>NUCLEOTIDE SEQUENCE [LARGE SCALE GENOMIC DNA]</scope>
    <source>
        <strain evidence="3 4">CBS 650.93</strain>
    </source>
</reference>
<feature type="region of interest" description="Disordered" evidence="2">
    <location>
        <begin position="284"/>
        <end position="346"/>
    </location>
</feature>
<organism evidence="3 4">
    <name type="scientific">Rhinocladiella mackenziei CBS 650.93</name>
    <dbReference type="NCBI Taxonomy" id="1442369"/>
    <lineage>
        <taxon>Eukaryota</taxon>
        <taxon>Fungi</taxon>
        <taxon>Dikarya</taxon>
        <taxon>Ascomycota</taxon>
        <taxon>Pezizomycotina</taxon>
        <taxon>Eurotiomycetes</taxon>
        <taxon>Chaetothyriomycetidae</taxon>
        <taxon>Chaetothyriales</taxon>
        <taxon>Herpotrichiellaceae</taxon>
        <taxon>Rhinocladiella</taxon>
    </lineage>
</organism>
<dbReference type="GO" id="GO:0030705">
    <property type="term" value="P:cytoskeleton-dependent intracellular transport"/>
    <property type="evidence" value="ECO:0007669"/>
    <property type="project" value="TreeGrafter"/>
</dbReference>
<evidence type="ECO:0000256" key="2">
    <source>
        <dbReference type="SAM" id="MobiDB-lite"/>
    </source>
</evidence>
<feature type="compositionally biased region" description="Basic and acidic residues" evidence="2">
    <location>
        <begin position="69"/>
        <end position="80"/>
    </location>
</feature>
<dbReference type="HOGENOM" id="CLU_010503_0_0_1"/>
<feature type="compositionally biased region" description="Basic and acidic residues" evidence="2">
    <location>
        <begin position="18"/>
        <end position="30"/>
    </location>
</feature>
<dbReference type="OrthoDB" id="6365728at2759"/>
<protein>
    <submittedName>
        <fullName evidence="3">Uncharacterized protein</fullName>
    </submittedName>
</protein>
<feature type="compositionally biased region" description="Polar residues" evidence="2">
    <location>
        <begin position="1"/>
        <end position="10"/>
    </location>
</feature>
<evidence type="ECO:0000313" key="4">
    <source>
        <dbReference type="Proteomes" id="UP000053617"/>
    </source>
</evidence>
<proteinExistence type="predicted"/>
<dbReference type="EMBL" id="KN847481">
    <property type="protein sequence ID" value="KIX01770.1"/>
    <property type="molecule type" value="Genomic_DNA"/>
</dbReference>
<feature type="compositionally biased region" description="Polar residues" evidence="2">
    <location>
        <begin position="159"/>
        <end position="178"/>
    </location>
</feature>
<evidence type="ECO:0000313" key="3">
    <source>
        <dbReference type="EMBL" id="KIX01770.1"/>
    </source>
</evidence>
<feature type="region of interest" description="Disordered" evidence="2">
    <location>
        <begin position="1"/>
        <end position="101"/>
    </location>
</feature>
<feature type="compositionally biased region" description="Polar residues" evidence="2">
    <location>
        <begin position="118"/>
        <end position="132"/>
    </location>
</feature>
<name>A0A0D2IYR8_9EURO</name>
<sequence length="1058" mass="117319">MSFSAYQTNAKPRGRRGSHGEAYERQDRSRASSSASMKLSKTLSRTLDEVSVPRNSRPSSPAVYIHRQRALDLKSPDRSKASSRHSASALRSDRIAPSKLEDGAIQVPELLAEAKPCINQSEDGNHPSDSTITGTGPASSSQTPTPAPNKAIEPDVGVTESQQPSQSLGRETQSSRSLASMPLTVAEESDKNIDTLPVAVSPKPSVSSPRSAAAIMSSARASKSSLHEDGVLSSPRTSKSSLPDLISVPETRMSVSSLHDSLVAPFPKASVTFLQPSIIPHLPESGEAEVPAPVMSSPASGADGRDPPDFPPKARSPLASPPQSPMLHQYVGSPPPQQPAPYPYPYPPSFIGSPPFQPGFYPTPFTSPTAPFIQSEMVPRAGSAGAEDERARLLEKVSNVLPDINRLLQYYQETQGLLSEKDHLVKQAESQHEEEISKLRIELSVTKEEYEKIIGEQAGENVKLKGEVADLAEKLSLSEELSRGSASMEEDLANLRLKYKFLEDDIETRESHNDQLLTEKQALEAQLGEIKKQLTDDRAQHDRVLMELKEVHQRQMAEKEDEHARALHDQKTGLAKIQLDLAGMITKHTQQKKDLDSARALISEHEHSLATKTKELADALHLHKTELEARTKTAEEKAQQHKQEISVWSQQLSESIAKYEAEVISLRDSHQKEIEQVQKAGEERLSELIEEHKRREGRLQAELEALRSENEALEADFVKERDVRDNLKTELATAREAHETLKSQHDQVNKHHTELAEAMLSLKTKQAEWHQESERMERILQSLGRLGSNNFQGKGDQFFVSAFDQLALSVEEISKQFFYNSVTGVLNPRGGSPWIGVPDIMGASEAARGLRCLVVQSQIFSVLNRRIFQPFLFTSAYDECDLEASLSFVSRMIRVKSVHREAVWRTITMRAIYASAYGRKATGIAATSACQEIMHRIQSMTDTKLRSALLQAVRLVAKAAVQIWRRVRLEWDLIYSNMPSSSQTGETYDPSDVLLWVRPHIVREIVTTSTEGEVDGDSERQNPPIGACRIYLQGTALRQDSPLVLARRQELLAGVGRE</sequence>
<dbReference type="GeneID" id="25297568"/>
<dbReference type="PANTHER" id="PTHR18947:SF28">
    <property type="entry name" value="GIRDIN, ISOFORM A"/>
    <property type="match status" value="1"/>
</dbReference>
<dbReference type="RefSeq" id="XP_013268906.1">
    <property type="nucleotide sequence ID" value="XM_013413452.1"/>
</dbReference>
<feature type="compositionally biased region" description="Low complexity" evidence="2">
    <location>
        <begin position="133"/>
        <end position="144"/>
    </location>
</feature>
<dbReference type="STRING" id="1442369.A0A0D2IYR8"/>
<feature type="compositionally biased region" description="Low complexity" evidence="2">
    <location>
        <begin position="31"/>
        <end position="61"/>
    </location>
</feature>
<dbReference type="GO" id="GO:0005737">
    <property type="term" value="C:cytoplasm"/>
    <property type="evidence" value="ECO:0007669"/>
    <property type="project" value="TreeGrafter"/>
</dbReference>
<dbReference type="GO" id="GO:0005815">
    <property type="term" value="C:microtubule organizing center"/>
    <property type="evidence" value="ECO:0007669"/>
    <property type="project" value="TreeGrafter"/>
</dbReference>
<dbReference type="GO" id="GO:0051959">
    <property type="term" value="F:dynein light intermediate chain binding"/>
    <property type="evidence" value="ECO:0007669"/>
    <property type="project" value="TreeGrafter"/>
</dbReference>
<keyword evidence="1" id="KW-0175">Coiled coil</keyword>
<dbReference type="GO" id="GO:0031122">
    <property type="term" value="P:cytoplasmic microtubule organization"/>
    <property type="evidence" value="ECO:0007669"/>
    <property type="project" value="TreeGrafter"/>
</dbReference>
<feature type="coiled-coil region" evidence="1">
    <location>
        <begin position="624"/>
        <end position="744"/>
    </location>
</feature>